<dbReference type="Pfam" id="PF03632">
    <property type="entry name" value="Glyco_hydro_65m"/>
    <property type="match status" value="1"/>
</dbReference>
<dbReference type="InterPro" id="IPR005195">
    <property type="entry name" value="Glyco_hydro_65_M"/>
</dbReference>
<feature type="domain" description="Glycoside hydrolase family 65 N-terminal" evidence="5">
    <location>
        <begin position="13"/>
        <end position="265"/>
    </location>
</feature>
<dbReference type="PANTHER" id="PTHR11051">
    <property type="entry name" value="GLYCOSYL HYDROLASE-RELATED"/>
    <property type="match status" value="1"/>
</dbReference>
<dbReference type="SUPFAM" id="SSF74650">
    <property type="entry name" value="Galactose mutarotase-like"/>
    <property type="match status" value="1"/>
</dbReference>
<evidence type="ECO:0000313" key="6">
    <source>
        <dbReference type="EMBL" id="RGU40155.1"/>
    </source>
</evidence>
<dbReference type="NCBIfam" id="NF010380">
    <property type="entry name" value="PRK13807.1"/>
    <property type="match status" value="1"/>
</dbReference>
<keyword evidence="6" id="KW-0378">Hydrolase</keyword>
<dbReference type="PIRSF" id="PIRSF036289">
    <property type="entry name" value="Glycosyl_hydrolase_malt_phosph"/>
    <property type="match status" value="1"/>
</dbReference>
<dbReference type="Gene3D" id="2.70.98.40">
    <property type="entry name" value="Glycoside hydrolase, family 65, N-terminal domain"/>
    <property type="match status" value="1"/>
</dbReference>
<name>A0A412SR67_BACUN</name>
<evidence type="ECO:0000256" key="2">
    <source>
        <dbReference type="PIRSR" id="PIRSR036289-50"/>
    </source>
</evidence>
<dbReference type="EMBL" id="QRXV01000005">
    <property type="protein sequence ID" value="RGU40155.1"/>
    <property type="molecule type" value="Genomic_DNA"/>
</dbReference>
<dbReference type="SUPFAM" id="SSF48208">
    <property type="entry name" value="Six-hairpin glycosidases"/>
    <property type="match status" value="1"/>
</dbReference>
<dbReference type="Gene3D" id="2.60.420.10">
    <property type="entry name" value="Maltose phosphorylase, domain 3"/>
    <property type="match status" value="1"/>
</dbReference>
<dbReference type="InterPro" id="IPR008928">
    <property type="entry name" value="6-hairpin_glycosidase_sf"/>
</dbReference>
<feature type="active site" description="Proton donor" evidence="2">
    <location>
        <position position="488"/>
    </location>
</feature>
<dbReference type="Pfam" id="PF03636">
    <property type="entry name" value="Glyco_hydro_65N"/>
    <property type="match status" value="1"/>
</dbReference>
<dbReference type="Proteomes" id="UP000284022">
    <property type="component" value="Unassembled WGS sequence"/>
</dbReference>
<dbReference type="InterPro" id="IPR011013">
    <property type="entry name" value="Gal_mutarotase_sf_dom"/>
</dbReference>
<dbReference type="GO" id="GO:0005975">
    <property type="term" value="P:carbohydrate metabolic process"/>
    <property type="evidence" value="ECO:0007669"/>
    <property type="project" value="InterPro"/>
</dbReference>
<dbReference type="GO" id="GO:0004553">
    <property type="term" value="F:hydrolase activity, hydrolyzing O-glycosyl compounds"/>
    <property type="evidence" value="ECO:0007669"/>
    <property type="project" value="TreeGrafter"/>
</dbReference>
<dbReference type="AlphaFoldDB" id="A0A412SR67"/>
<comment type="caution">
    <text evidence="6">The sequence shown here is derived from an EMBL/GenBank/DDBJ whole genome shotgun (WGS) entry which is preliminary data.</text>
</comment>
<sequence length="772" mass="89784">MKKYLKTDEWNIIEDQFHPDRQRMSESIFSLGNGRFGQRGYFEEPYSSDSYRGSFVAGITFLDKTRVGWWKNGFPPYYTRIPKAADWSRINLRLIDEELDLAGWDVDSFNRRLDMKEGISYRDMEVTSPRGNQLRIHVEHITNMARPNLCLIKYSVSSINYTGRISLVPILDGNIVDDADLPNLKIWNILRSGSTSSCAYLWTQTRREDAQVCYAMTYQFFKNNKETTANPIRIEKEKQTGFSVGADVKPGDNVTLIKYTAIASSLYHERSELVEHSVAEALEVKSIGWNTLVEEHRRAWQEIWDETDVVIEGDPEAQQGIRYNIFQLYQTYRGDDPRLNIGPKGFTGEKYGGNTYWNTELCCVPFFLLSTPKEIAKNLLAYRHNQLPKAIENARKLGFKDGAALFPQVTNNGEECHSEWEITFEEIHRNNIIVYAIVQHAVLTGNMDYITKYGLEVMIAVSRFWSQRVSFSQPKQKYVILGVTGPDEYENNVDNNWYTNYSCIQCLKMTLRFLEMVAQQYPDEYAHIRRITNLDQVKESARWRDIIEHMYLPEDKERGIFIQNDGYMDKVLESTDNIPAEERPINQHWSWDRILRSCYIKQSDVLLGLYLYYFYFDTETVRRNFEFYEPMTVHESSLSPHIHSILAARIGKVEKAYQLFLHATRLDLDDYNNEADQGLHITSMPGSWLAIVRGFAGMQVLKETLCFSPVIPQKWDSYSFKVNYLKNTLHIRVGKEIEISLTAGSKVDIQVYGHPYTLERGTELKINMPMCQ</sequence>
<dbReference type="InterPro" id="IPR017045">
    <property type="entry name" value="Malt_Pase/Glycosyl_Hdrlase"/>
</dbReference>
<evidence type="ECO:0000313" key="7">
    <source>
        <dbReference type="EMBL" id="RHC75889.1"/>
    </source>
</evidence>
<evidence type="ECO:0000313" key="9">
    <source>
        <dbReference type="Proteomes" id="UP000284514"/>
    </source>
</evidence>
<dbReference type="InterPro" id="IPR005194">
    <property type="entry name" value="Glyco_hydro_65_C"/>
</dbReference>
<evidence type="ECO:0000256" key="1">
    <source>
        <dbReference type="ARBA" id="ARBA00006768"/>
    </source>
</evidence>
<dbReference type="Proteomes" id="UP000284514">
    <property type="component" value="Unassembled WGS sequence"/>
</dbReference>
<dbReference type="GO" id="GO:0016757">
    <property type="term" value="F:glycosyltransferase activity"/>
    <property type="evidence" value="ECO:0007669"/>
    <property type="project" value="UniProtKB-ARBA"/>
</dbReference>
<dbReference type="EMBL" id="QSIF01000003">
    <property type="protein sequence ID" value="RHC75889.1"/>
    <property type="molecule type" value="Genomic_DNA"/>
</dbReference>
<evidence type="ECO:0000313" key="8">
    <source>
        <dbReference type="Proteomes" id="UP000284022"/>
    </source>
</evidence>
<dbReference type="RefSeq" id="WP_057256365.1">
    <property type="nucleotide sequence ID" value="NZ_BQNO01000001.1"/>
</dbReference>
<evidence type="ECO:0000259" key="5">
    <source>
        <dbReference type="Pfam" id="PF03636"/>
    </source>
</evidence>
<organism evidence="6 8">
    <name type="scientific">Bacteroides uniformis</name>
    <dbReference type="NCBI Taxonomy" id="820"/>
    <lineage>
        <taxon>Bacteria</taxon>
        <taxon>Pseudomonadati</taxon>
        <taxon>Bacteroidota</taxon>
        <taxon>Bacteroidia</taxon>
        <taxon>Bacteroidales</taxon>
        <taxon>Bacteroidaceae</taxon>
        <taxon>Bacteroides</taxon>
    </lineage>
</organism>
<comment type="similarity">
    <text evidence="1">Belongs to the glycosyl hydrolase 65 family.</text>
</comment>
<evidence type="ECO:0000259" key="4">
    <source>
        <dbReference type="Pfam" id="PF03633"/>
    </source>
</evidence>
<reference evidence="8 9" key="1">
    <citation type="submission" date="2018-08" db="EMBL/GenBank/DDBJ databases">
        <title>A genome reference for cultivated species of the human gut microbiota.</title>
        <authorList>
            <person name="Zou Y."/>
            <person name="Xue W."/>
            <person name="Luo G."/>
        </authorList>
    </citation>
    <scope>NUCLEOTIDE SEQUENCE [LARGE SCALE GENOMIC DNA]</scope>
    <source>
        <strain evidence="6 8">AF17-20</strain>
        <strain evidence="7 9">AM34-25</strain>
    </source>
</reference>
<proteinExistence type="inferred from homology"/>
<dbReference type="InterPro" id="IPR037018">
    <property type="entry name" value="GH65_N"/>
</dbReference>
<dbReference type="PANTHER" id="PTHR11051:SF14">
    <property type="entry name" value="MALTOSE PHOSPHORYLASE"/>
    <property type="match status" value="1"/>
</dbReference>
<dbReference type="InterPro" id="IPR005196">
    <property type="entry name" value="Glyco_hydro_65_N"/>
</dbReference>
<accession>A0A412SR67</accession>
<evidence type="ECO:0000259" key="3">
    <source>
        <dbReference type="Pfam" id="PF03632"/>
    </source>
</evidence>
<protein>
    <submittedName>
        <fullName evidence="6">Family 65 glycosyl hydrolase</fullName>
    </submittedName>
</protein>
<gene>
    <name evidence="7" type="ORF">DW831_03450</name>
    <name evidence="6" type="ORF">DWW83_06155</name>
</gene>
<dbReference type="Gene3D" id="1.50.10.10">
    <property type="match status" value="1"/>
</dbReference>
<feature type="domain" description="Glycoside hydrolase family 65 C-terminal" evidence="4">
    <location>
        <begin position="698"/>
        <end position="758"/>
    </location>
</feature>
<dbReference type="Pfam" id="PF03633">
    <property type="entry name" value="Glyco_hydro_65C"/>
    <property type="match status" value="1"/>
</dbReference>
<dbReference type="GO" id="GO:0030246">
    <property type="term" value="F:carbohydrate binding"/>
    <property type="evidence" value="ECO:0007669"/>
    <property type="project" value="InterPro"/>
</dbReference>
<dbReference type="InterPro" id="IPR012341">
    <property type="entry name" value="6hp_glycosidase-like_sf"/>
</dbReference>
<feature type="domain" description="Glycoside hydrolase family 65 central catalytic" evidence="3">
    <location>
        <begin position="322"/>
        <end position="688"/>
    </location>
</feature>